<feature type="transmembrane region" description="Helical" evidence="1">
    <location>
        <begin position="84"/>
        <end position="102"/>
    </location>
</feature>
<reference evidence="3" key="2">
    <citation type="submission" date="2011-03" db="EMBL/GenBank/DDBJ databases">
        <title>The complete genome of Desulfobacca acetoxidans DSM 11109.</title>
        <authorList>
            <consortium name="US DOE Joint Genome Institute (JGI-PGF)"/>
            <person name="Lucas S."/>
            <person name="Copeland A."/>
            <person name="Lapidus A."/>
            <person name="Bruce D."/>
            <person name="Goodwin L."/>
            <person name="Pitluck S."/>
            <person name="Peters L."/>
            <person name="Kyrpides N."/>
            <person name="Mavromatis K."/>
            <person name="Ivanova N."/>
            <person name="Ovchinnikova G."/>
            <person name="Teshima H."/>
            <person name="Detter J.C."/>
            <person name="Han C."/>
            <person name="Land M."/>
            <person name="Hauser L."/>
            <person name="Markowitz V."/>
            <person name="Cheng J.-F."/>
            <person name="Hugenholtz P."/>
            <person name="Woyke T."/>
            <person name="Wu D."/>
            <person name="Spring S."/>
            <person name="Schueler E."/>
            <person name="Brambilla E."/>
            <person name="Klenk H.-P."/>
            <person name="Eisen J.A."/>
        </authorList>
    </citation>
    <scope>NUCLEOTIDE SEQUENCE [LARGE SCALE GENOMIC DNA]</scope>
    <source>
        <strain evidence="3">ATCC 700848 / DSM 11109 / ASRB2</strain>
    </source>
</reference>
<keyword evidence="3" id="KW-1185">Reference proteome</keyword>
<dbReference type="AlphaFoldDB" id="F2NDT4"/>
<feature type="transmembrane region" description="Helical" evidence="1">
    <location>
        <begin position="29"/>
        <end position="50"/>
    </location>
</feature>
<accession>F2NDT4</accession>
<protein>
    <recommendedName>
        <fullName evidence="4">DUF5683 domain-containing protein</fullName>
    </recommendedName>
</protein>
<dbReference type="KEGG" id="dao:Desac_2614"/>
<evidence type="ECO:0008006" key="4">
    <source>
        <dbReference type="Google" id="ProtNLM"/>
    </source>
</evidence>
<dbReference type="HOGENOM" id="CLU_2117040_0_0_7"/>
<sequence>MRSSKIALLLSAFVFPGLGQVYKHEVKKGVFLILASSLLLGAVVLGFFIISSYHYAEILAQTASPEAVAETQLRQMLVRVMTHPFILFTFGLLLATWLYSIFDAGRQGRPSQED</sequence>
<reference evidence="2 3" key="1">
    <citation type="journal article" date="2011" name="Stand. Genomic Sci.">
        <title>Complete genome sequence of the acetate-degrading sulfate reducer Desulfobacca acetoxidans type strain (ASRB2).</title>
        <authorList>
            <person name="Goker M."/>
            <person name="Teshima H."/>
            <person name="Lapidus A."/>
            <person name="Nolan M."/>
            <person name="Lucas S."/>
            <person name="Hammon N."/>
            <person name="Deshpande S."/>
            <person name="Cheng J.F."/>
            <person name="Tapia R."/>
            <person name="Han C."/>
            <person name="Goodwin L."/>
            <person name="Pitluck S."/>
            <person name="Huntemann M."/>
            <person name="Liolios K."/>
            <person name="Ivanova N."/>
            <person name="Pagani I."/>
            <person name="Mavromatis K."/>
            <person name="Ovchinikova G."/>
            <person name="Pati A."/>
            <person name="Chen A."/>
            <person name="Palaniappan K."/>
            <person name="Land M."/>
            <person name="Hauser L."/>
            <person name="Brambilla E.M."/>
            <person name="Rohde M."/>
            <person name="Spring S."/>
            <person name="Detter J.C."/>
            <person name="Woyke T."/>
            <person name="Bristow J."/>
            <person name="Eisen J.A."/>
            <person name="Markowitz V."/>
            <person name="Hugenholtz P."/>
            <person name="Kyrpides N.C."/>
            <person name="Klenk H.P."/>
        </authorList>
    </citation>
    <scope>NUCLEOTIDE SEQUENCE [LARGE SCALE GENOMIC DNA]</scope>
    <source>
        <strain evidence="3">ATCC 700848 / DSM 11109 / ASRB2</strain>
    </source>
</reference>
<evidence type="ECO:0000313" key="3">
    <source>
        <dbReference type="Proteomes" id="UP000000483"/>
    </source>
</evidence>
<dbReference type="STRING" id="880072.Desac_2614"/>
<evidence type="ECO:0000313" key="2">
    <source>
        <dbReference type="EMBL" id="AEB10431.1"/>
    </source>
</evidence>
<gene>
    <name evidence="2" type="ordered locus">Desac_2614</name>
</gene>
<name>F2NDT4_DESAR</name>
<dbReference type="RefSeq" id="WP_013707540.1">
    <property type="nucleotide sequence ID" value="NC_015388.1"/>
</dbReference>
<dbReference type="EMBL" id="CP002629">
    <property type="protein sequence ID" value="AEB10431.1"/>
    <property type="molecule type" value="Genomic_DNA"/>
</dbReference>
<evidence type="ECO:0000256" key="1">
    <source>
        <dbReference type="SAM" id="Phobius"/>
    </source>
</evidence>
<keyword evidence="1" id="KW-1133">Transmembrane helix</keyword>
<organism evidence="2 3">
    <name type="scientific">Desulfobacca acetoxidans (strain ATCC 700848 / DSM 11109 / ASRB2)</name>
    <dbReference type="NCBI Taxonomy" id="880072"/>
    <lineage>
        <taxon>Bacteria</taxon>
        <taxon>Pseudomonadati</taxon>
        <taxon>Thermodesulfobacteriota</taxon>
        <taxon>Desulfobaccia</taxon>
        <taxon>Desulfobaccales</taxon>
        <taxon>Desulfobaccaceae</taxon>
        <taxon>Desulfobacca</taxon>
    </lineage>
</organism>
<proteinExistence type="predicted"/>
<keyword evidence="1" id="KW-0812">Transmembrane</keyword>
<keyword evidence="1" id="KW-0472">Membrane</keyword>
<dbReference type="Proteomes" id="UP000000483">
    <property type="component" value="Chromosome"/>
</dbReference>